<keyword evidence="3" id="KW-1185">Reference proteome</keyword>
<sequence length="97" mass="10568">MRHAGLADIEAAARVLRLVAPAARHQVIAQLCDAADLADKYRKRLGRAHPVLGHGTLMSAAYCLPMASRPSATDPAYLACLQVVTGHLERRAIHHRR</sequence>
<feature type="domain" description="DUF7742" evidence="1">
    <location>
        <begin position="5"/>
        <end position="86"/>
    </location>
</feature>
<evidence type="ECO:0000313" key="3">
    <source>
        <dbReference type="Proteomes" id="UP001470809"/>
    </source>
</evidence>
<dbReference type="Proteomes" id="UP001470809">
    <property type="component" value="Chromosome"/>
</dbReference>
<protein>
    <recommendedName>
        <fullName evidence="1">DUF7742 domain-containing protein</fullName>
    </recommendedName>
</protein>
<evidence type="ECO:0000259" key="1">
    <source>
        <dbReference type="Pfam" id="PF24891"/>
    </source>
</evidence>
<organism evidence="2 3">
    <name type="scientific">Yoonia rhodophyticola</name>
    <dbReference type="NCBI Taxonomy" id="3137370"/>
    <lineage>
        <taxon>Bacteria</taxon>
        <taxon>Pseudomonadati</taxon>
        <taxon>Pseudomonadota</taxon>
        <taxon>Alphaproteobacteria</taxon>
        <taxon>Rhodobacterales</taxon>
        <taxon>Paracoccaceae</taxon>
        <taxon>Yoonia</taxon>
    </lineage>
</organism>
<evidence type="ECO:0000313" key="2">
    <source>
        <dbReference type="EMBL" id="WZU66078.1"/>
    </source>
</evidence>
<dbReference type="EMBL" id="CP151767">
    <property type="protein sequence ID" value="WZU66078.1"/>
    <property type="molecule type" value="Genomic_DNA"/>
</dbReference>
<dbReference type="KEGG" id="yrh:AABB31_13440"/>
<reference evidence="2 3" key="2">
    <citation type="submission" date="2024-08" db="EMBL/GenBank/DDBJ databases">
        <title>Phylogenomic analyses of a clade within the roseobacter group suggest taxonomic reassignments of species of the genera Aestuariivita, Citreicella, Loktanella, Nautella, Pelagibaca, Ruegeria, Thalassobius, Thiobacimonas and Tropicibacter, and the proposal o.</title>
        <authorList>
            <person name="Jeon C.O."/>
        </authorList>
    </citation>
    <scope>NUCLEOTIDE SEQUENCE [LARGE SCALE GENOMIC DNA]</scope>
    <source>
        <strain evidence="2 3">SS1-5</strain>
    </source>
</reference>
<accession>A0AAN0MJ10</accession>
<reference evidence="3" key="1">
    <citation type="submission" date="2024-04" db="EMBL/GenBank/DDBJ databases">
        <title>Phylogenomic analyses of a clade within the roseobacter group suggest taxonomic reassignments of species of the genera Aestuariivita, Citreicella, Loktanella, Nautella, Pelagibaca, Ruegeria, Thalassobius, Thiobacimonas and Tropicibacter, and the proposal o.</title>
        <authorList>
            <person name="Jeon C.O."/>
        </authorList>
    </citation>
    <scope>NUCLEOTIDE SEQUENCE [LARGE SCALE GENOMIC DNA]</scope>
    <source>
        <strain evidence="3">SS1-5</strain>
    </source>
</reference>
<name>A0AAN0MJ10_9RHOB</name>
<gene>
    <name evidence="2" type="ORF">AABB31_13440</name>
</gene>
<proteinExistence type="predicted"/>
<dbReference type="InterPro" id="IPR056644">
    <property type="entry name" value="DUF7742"/>
</dbReference>
<dbReference type="RefSeq" id="WP_342075405.1">
    <property type="nucleotide sequence ID" value="NZ_CP151767.2"/>
</dbReference>
<dbReference type="Pfam" id="PF24891">
    <property type="entry name" value="DUF7742"/>
    <property type="match status" value="1"/>
</dbReference>
<dbReference type="AlphaFoldDB" id="A0AAN0MJ10"/>